<evidence type="ECO:0000256" key="2">
    <source>
        <dbReference type="ARBA" id="ARBA00005189"/>
    </source>
</evidence>
<dbReference type="GO" id="GO:0004144">
    <property type="term" value="F:diacylglycerol O-acyltransferase activity"/>
    <property type="evidence" value="ECO:0007669"/>
    <property type="project" value="UniProtKB-EC"/>
</dbReference>
<evidence type="ECO:0000259" key="9">
    <source>
        <dbReference type="Pfam" id="PF03007"/>
    </source>
</evidence>
<dbReference type="OMA" id="CTPPEND"/>
<evidence type="ECO:0000256" key="5">
    <source>
        <dbReference type="ARBA" id="ARBA00024360"/>
    </source>
</evidence>
<dbReference type="InterPro" id="IPR045034">
    <property type="entry name" value="O-acyltransferase_WSD1-like"/>
</dbReference>
<proteinExistence type="inferred from homology"/>
<dbReference type="PANTHER" id="PTHR31650">
    <property type="entry name" value="O-ACYLTRANSFERASE (WSD1-LIKE) FAMILY PROTEIN"/>
    <property type="match status" value="1"/>
</dbReference>
<dbReference type="EMBL" id="LNIX01000002">
    <property type="protein sequence ID" value="OXA60729.1"/>
    <property type="molecule type" value="Genomic_DNA"/>
</dbReference>
<evidence type="ECO:0000313" key="12">
    <source>
        <dbReference type="Proteomes" id="UP000198287"/>
    </source>
</evidence>
<dbReference type="GO" id="GO:0047196">
    <property type="term" value="F:long-chain-alcohol O-fatty-acyltransferase activity"/>
    <property type="evidence" value="ECO:0007669"/>
    <property type="project" value="UniProtKB-EC"/>
</dbReference>
<reference evidence="11 12" key="1">
    <citation type="submission" date="2015-12" db="EMBL/GenBank/DDBJ databases">
        <title>The genome of Folsomia candida.</title>
        <authorList>
            <person name="Faddeeva A."/>
            <person name="Derks M.F."/>
            <person name="Anvar Y."/>
            <person name="Smit S."/>
            <person name="Van Straalen N."/>
            <person name="Roelofs D."/>
        </authorList>
    </citation>
    <scope>NUCLEOTIDE SEQUENCE [LARGE SCALE GENOMIC DNA]</scope>
    <source>
        <strain evidence="11 12">VU population</strain>
        <tissue evidence="11">Whole body</tissue>
    </source>
</reference>
<sequence>MSKVCEKKEVDEMTTSGGGGGVQKLPNSEPEFTLEKLNTLIKSQLRLFFIPANKENAAAPADNAAMTENGGDLVVKSPGREARRWGKRGPIIQRNGSNLSPPPENGGSNLPPPETRHHSHRRRGPFNWSGLFEMMICDFILTCFLPLFFAPMFLLNIIGRFLARIYLYFKTGGKVRLMRGQDAFWASESEFNPCNFTSLYVIEGVPDLEKIRQRLKSSWIERKDTQGRAMFTKLKLKAVQRANYFGWEYHSQFDLSEHIRYLHPDNPDKHTGEAELFEEITAIYDRILPADKPQWEVLVVPNYHYEDDTSGRKGSHHYALIFRVHHSIMDGLSAAQGLRLVFADNVVEAGVDPMKPIRATLKQRMSVNMAALMLVGPYLLRNLYMKKETNPFHGPSLCGPKTLGWSRPIQLSAIKKLKDATQSSITAVFTACIGGAFKTLAEAKGHPPPEKLTAATCAALIPYPNIKAQNRFCVLFTPIHTQVEDALERVTLSQEPFANRFLNSAEVIMSYWITWIGGCLPVPVLKLLQDRICNGTVLLSNLPGPRSTAQIFGGDPIIDVVGWSPIRNKIGIGLCLFGYNGRIRANVVADASVFPDEGDVTHFISAFEGELASLGRTCLGLRDEEVFTCGNRHPHHSQAGYYKNYYKNKGIGGGGGHGSTIVNKRVTSDSNQNFSRRTNNFSRQRVRTSSIS</sequence>
<dbReference type="GO" id="GO:0019432">
    <property type="term" value="P:triglyceride biosynthetic process"/>
    <property type="evidence" value="ECO:0007669"/>
    <property type="project" value="UniProtKB-UniPathway"/>
</dbReference>
<dbReference type="Proteomes" id="UP000198287">
    <property type="component" value="Unassembled WGS sequence"/>
</dbReference>
<evidence type="ECO:0000256" key="6">
    <source>
        <dbReference type="ARBA" id="ARBA00047604"/>
    </source>
</evidence>
<comment type="pathway">
    <text evidence="2">Lipid metabolism.</text>
</comment>
<gene>
    <name evidence="11" type="ORF">Fcan01_04082</name>
</gene>
<dbReference type="GO" id="GO:0005886">
    <property type="term" value="C:plasma membrane"/>
    <property type="evidence" value="ECO:0007669"/>
    <property type="project" value="TreeGrafter"/>
</dbReference>
<comment type="catalytic activity">
    <reaction evidence="6">
        <text>a long chain fatty alcohol + a fatty acyl-CoA = a long-chain alcohol wax ester + CoA</text>
        <dbReference type="Rhea" id="RHEA:38443"/>
        <dbReference type="ChEBI" id="CHEBI:17135"/>
        <dbReference type="ChEBI" id="CHEBI:57287"/>
        <dbReference type="ChEBI" id="CHEBI:77636"/>
        <dbReference type="ChEBI" id="CHEBI:235323"/>
        <dbReference type="EC" id="2.3.1.75"/>
    </reaction>
</comment>
<dbReference type="OrthoDB" id="619536at2759"/>
<keyword evidence="4 11" id="KW-0012">Acyltransferase</keyword>
<dbReference type="UniPathway" id="UPA00282"/>
<keyword evidence="3 11" id="KW-0808">Transferase</keyword>
<comment type="catalytic activity">
    <reaction evidence="7">
        <text>an acyl-CoA + a 1,2-diacyl-sn-glycerol = a triacyl-sn-glycerol + CoA</text>
        <dbReference type="Rhea" id="RHEA:10868"/>
        <dbReference type="ChEBI" id="CHEBI:17815"/>
        <dbReference type="ChEBI" id="CHEBI:57287"/>
        <dbReference type="ChEBI" id="CHEBI:58342"/>
        <dbReference type="ChEBI" id="CHEBI:64615"/>
        <dbReference type="EC" id="2.3.1.20"/>
    </reaction>
</comment>
<dbReference type="InterPro" id="IPR009721">
    <property type="entry name" value="O-acyltransferase_WSD1_C"/>
</dbReference>
<evidence type="ECO:0000256" key="7">
    <source>
        <dbReference type="ARBA" id="ARBA00048109"/>
    </source>
</evidence>
<comment type="similarity">
    <text evidence="5">In the N-terminal section; belongs to the long-chain O-acyltransferase family.</text>
</comment>
<dbReference type="Pfam" id="PF06974">
    <property type="entry name" value="WS_DGAT_C"/>
    <property type="match status" value="1"/>
</dbReference>
<dbReference type="InterPro" id="IPR004255">
    <property type="entry name" value="O-acyltransferase_WSD1_N"/>
</dbReference>
<evidence type="ECO:0000256" key="3">
    <source>
        <dbReference type="ARBA" id="ARBA00022679"/>
    </source>
</evidence>
<protein>
    <submittedName>
        <fullName evidence="11">O-acyltransferase WSD</fullName>
    </submittedName>
</protein>
<feature type="region of interest" description="Disordered" evidence="8">
    <location>
        <begin position="69"/>
        <end position="122"/>
    </location>
</feature>
<comment type="pathway">
    <text evidence="1">Glycerolipid metabolism; triacylglycerol biosynthesis.</text>
</comment>
<keyword evidence="12" id="KW-1185">Reference proteome</keyword>
<evidence type="ECO:0000313" key="11">
    <source>
        <dbReference type="EMBL" id="OXA60729.1"/>
    </source>
</evidence>
<evidence type="ECO:0000256" key="8">
    <source>
        <dbReference type="SAM" id="MobiDB-lite"/>
    </source>
</evidence>
<feature type="domain" description="O-acyltransferase WSD1-like N-terminal" evidence="9">
    <location>
        <begin position="183"/>
        <end position="339"/>
    </location>
</feature>
<feature type="region of interest" description="Disordered" evidence="8">
    <location>
        <begin position="1"/>
        <end position="28"/>
    </location>
</feature>
<feature type="compositionally biased region" description="Polar residues" evidence="8">
    <location>
        <begin position="668"/>
        <end position="692"/>
    </location>
</feature>
<feature type="domain" description="O-acyltransferase WSD1 C-terminal" evidence="10">
    <location>
        <begin position="470"/>
        <end position="601"/>
    </location>
</feature>
<accession>A0A226ET80</accession>
<evidence type="ECO:0000256" key="1">
    <source>
        <dbReference type="ARBA" id="ARBA00004771"/>
    </source>
</evidence>
<feature type="region of interest" description="Disordered" evidence="8">
    <location>
        <begin position="667"/>
        <end position="692"/>
    </location>
</feature>
<name>A0A226ET80_FOLCA</name>
<dbReference type="Pfam" id="PF03007">
    <property type="entry name" value="WS_DGAT_cat"/>
    <property type="match status" value="1"/>
</dbReference>
<comment type="caution">
    <text evidence="11">The sequence shown here is derived from an EMBL/GenBank/DDBJ whole genome shotgun (WGS) entry which is preliminary data.</text>
</comment>
<evidence type="ECO:0000256" key="4">
    <source>
        <dbReference type="ARBA" id="ARBA00023315"/>
    </source>
</evidence>
<evidence type="ECO:0000259" key="10">
    <source>
        <dbReference type="Pfam" id="PF06974"/>
    </source>
</evidence>
<feature type="compositionally biased region" description="Basic and acidic residues" evidence="8">
    <location>
        <begin position="1"/>
        <end position="11"/>
    </location>
</feature>
<dbReference type="PANTHER" id="PTHR31650:SF1">
    <property type="entry name" value="WAX ESTER SYNTHASE_DIACYLGLYCEROL ACYLTRANSFERASE 4-RELATED"/>
    <property type="match status" value="1"/>
</dbReference>
<organism evidence="11 12">
    <name type="scientific">Folsomia candida</name>
    <name type="common">Springtail</name>
    <dbReference type="NCBI Taxonomy" id="158441"/>
    <lineage>
        <taxon>Eukaryota</taxon>
        <taxon>Metazoa</taxon>
        <taxon>Ecdysozoa</taxon>
        <taxon>Arthropoda</taxon>
        <taxon>Hexapoda</taxon>
        <taxon>Collembola</taxon>
        <taxon>Entomobryomorpha</taxon>
        <taxon>Isotomoidea</taxon>
        <taxon>Isotomidae</taxon>
        <taxon>Proisotominae</taxon>
        <taxon>Folsomia</taxon>
    </lineage>
</organism>
<dbReference type="AlphaFoldDB" id="A0A226ET80"/>